<dbReference type="Pfam" id="PF00481">
    <property type="entry name" value="PP2C"/>
    <property type="match status" value="2"/>
</dbReference>
<feature type="compositionally biased region" description="Basic and acidic residues" evidence="5">
    <location>
        <begin position="26"/>
        <end position="63"/>
    </location>
</feature>
<evidence type="ECO:0000256" key="3">
    <source>
        <dbReference type="ARBA" id="ARBA00022912"/>
    </source>
</evidence>
<dbReference type="CDD" id="cd00143">
    <property type="entry name" value="PP2Cc"/>
    <property type="match status" value="1"/>
</dbReference>
<reference evidence="9" key="1">
    <citation type="submission" date="2017-02" db="UniProtKB">
        <authorList>
            <consortium name="WormBaseParasite"/>
        </authorList>
    </citation>
    <scope>IDENTIFICATION</scope>
</reference>
<dbReference type="Proteomes" id="UP000267096">
    <property type="component" value="Unassembled WGS sequence"/>
</dbReference>
<dbReference type="PROSITE" id="PS51746">
    <property type="entry name" value="PPM_2"/>
    <property type="match status" value="1"/>
</dbReference>
<dbReference type="SMART" id="SM00332">
    <property type="entry name" value="PP2Cc"/>
    <property type="match status" value="1"/>
</dbReference>
<accession>A0A0M3KBH9</accession>
<dbReference type="Gene3D" id="3.60.40.10">
    <property type="entry name" value="PPM-type phosphatase domain"/>
    <property type="match status" value="1"/>
</dbReference>
<proteinExistence type="inferred from homology"/>
<feature type="compositionally biased region" description="Polar residues" evidence="5">
    <location>
        <begin position="16"/>
        <end position="25"/>
    </location>
</feature>
<dbReference type="PANTHER" id="PTHR13832:SF699">
    <property type="entry name" value="INTEGRIN-LINKED KINASE-ASSOCIATED SERINE_THREONINE PHOSPHATASE 2C"/>
    <property type="match status" value="1"/>
</dbReference>
<dbReference type="PANTHER" id="PTHR13832">
    <property type="entry name" value="PROTEIN PHOSPHATASE 2C"/>
    <property type="match status" value="1"/>
</dbReference>
<keyword evidence="8" id="KW-1185">Reference proteome</keyword>
<sequence length="350" mass="38223">MMTLNAISLYDDLGDSESSSATKPSTKTDGEKSEPDAEASNRKRLRSEEGDKNSQGDEKDTIKSKAGNAADKQTENNSGVGTVSLLSVCGWRKGEREEMQDAHVLEDHYDIITGDIKACALYGIFDGHAGKRAAQFSSQRMPTILKDKLSACARPTWKDGTTATTVLIFNTIVYCANIGDSRAVVCREKSDGSVVALQLTSDHSPLQFDERMRIQKAGGTVKDGRIMGILEVSRSIGDGQFKAHGVTCVPDVKKFSITSEDRFILIACDGLWKTFSNQEAVEYVLKKSKQSVKTENTNESEESLIDARYVQWERTAGEIAAESVRKGCGDNVSVIIVVLNDRNNSSRSLS</sequence>
<evidence type="ECO:0000313" key="8">
    <source>
        <dbReference type="Proteomes" id="UP000267096"/>
    </source>
</evidence>
<evidence type="ECO:0000313" key="9">
    <source>
        <dbReference type="WBParaSite" id="ASIM_0001832601-mRNA-1"/>
    </source>
</evidence>
<dbReference type="GO" id="GO:0046872">
    <property type="term" value="F:metal ion binding"/>
    <property type="evidence" value="ECO:0007669"/>
    <property type="project" value="UniProtKB-KW"/>
</dbReference>
<feature type="domain" description="PPM-type phosphatase" evidence="6">
    <location>
        <begin position="82"/>
        <end position="339"/>
    </location>
</feature>
<dbReference type="EMBL" id="UYRR01034496">
    <property type="protein sequence ID" value="VDK61272.1"/>
    <property type="molecule type" value="Genomic_DNA"/>
</dbReference>
<dbReference type="AlphaFoldDB" id="A0A0M3KBH9"/>
<dbReference type="InterPro" id="IPR000222">
    <property type="entry name" value="PP2C_BS"/>
</dbReference>
<evidence type="ECO:0000256" key="2">
    <source>
        <dbReference type="ARBA" id="ARBA00022801"/>
    </source>
</evidence>
<dbReference type="GO" id="GO:0004722">
    <property type="term" value="F:protein serine/threonine phosphatase activity"/>
    <property type="evidence" value="ECO:0007669"/>
    <property type="project" value="InterPro"/>
</dbReference>
<dbReference type="SUPFAM" id="SSF81606">
    <property type="entry name" value="PP2C-like"/>
    <property type="match status" value="1"/>
</dbReference>
<dbReference type="OrthoDB" id="10264738at2759"/>
<evidence type="ECO:0000259" key="6">
    <source>
        <dbReference type="PROSITE" id="PS51746"/>
    </source>
</evidence>
<dbReference type="InterPro" id="IPR001932">
    <property type="entry name" value="PPM-type_phosphatase-like_dom"/>
</dbReference>
<organism evidence="9">
    <name type="scientific">Anisakis simplex</name>
    <name type="common">Herring worm</name>
    <dbReference type="NCBI Taxonomy" id="6269"/>
    <lineage>
        <taxon>Eukaryota</taxon>
        <taxon>Metazoa</taxon>
        <taxon>Ecdysozoa</taxon>
        <taxon>Nematoda</taxon>
        <taxon>Chromadorea</taxon>
        <taxon>Rhabditida</taxon>
        <taxon>Spirurina</taxon>
        <taxon>Ascaridomorpha</taxon>
        <taxon>Ascaridoidea</taxon>
        <taxon>Anisakidae</taxon>
        <taxon>Anisakis</taxon>
        <taxon>Anisakis simplex complex</taxon>
    </lineage>
</organism>
<keyword evidence="2 4" id="KW-0378">Hydrolase</keyword>
<dbReference type="PROSITE" id="PS01032">
    <property type="entry name" value="PPM_1"/>
    <property type="match status" value="1"/>
</dbReference>
<comment type="similarity">
    <text evidence="4">Belongs to the PP2C family.</text>
</comment>
<evidence type="ECO:0000256" key="4">
    <source>
        <dbReference type="RuleBase" id="RU003465"/>
    </source>
</evidence>
<dbReference type="InterPro" id="IPR015655">
    <property type="entry name" value="PP2C"/>
</dbReference>
<evidence type="ECO:0000256" key="1">
    <source>
        <dbReference type="ARBA" id="ARBA00022723"/>
    </source>
</evidence>
<keyword evidence="3 4" id="KW-0904">Protein phosphatase</keyword>
<feature type="region of interest" description="Disordered" evidence="5">
    <location>
        <begin position="1"/>
        <end position="78"/>
    </location>
</feature>
<gene>
    <name evidence="7" type="ORF">ASIM_LOCUS17727</name>
</gene>
<reference evidence="7 8" key="2">
    <citation type="submission" date="2018-11" db="EMBL/GenBank/DDBJ databases">
        <authorList>
            <consortium name="Pathogen Informatics"/>
        </authorList>
    </citation>
    <scope>NUCLEOTIDE SEQUENCE [LARGE SCALE GENOMIC DNA]</scope>
</reference>
<keyword evidence="1" id="KW-0479">Metal-binding</keyword>
<evidence type="ECO:0000313" key="7">
    <source>
        <dbReference type="EMBL" id="VDK61272.1"/>
    </source>
</evidence>
<dbReference type="InterPro" id="IPR036457">
    <property type="entry name" value="PPM-type-like_dom_sf"/>
</dbReference>
<evidence type="ECO:0000256" key="5">
    <source>
        <dbReference type="SAM" id="MobiDB-lite"/>
    </source>
</evidence>
<dbReference type="WBParaSite" id="ASIM_0001832601-mRNA-1">
    <property type="protein sequence ID" value="ASIM_0001832601-mRNA-1"/>
    <property type="gene ID" value="ASIM_0001832601"/>
</dbReference>
<name>A0A0M3KBH9_ANISI</name>
<protein>
    <submittedName>
        <fullName evidence="9">PPM-type phosphatase domain-containing protein</fullName>
    </submittedName>
</protein>